<evidence type="ECO:0000313" key="1">
    <source>
        <dbReference type="EMBL" id="KAK9271906.1"/>
    </source>
</evidence>
<protein>
    <submittedName>
        <fullName evidence="1">Uncharacterized protein</fullName>
    </submittedName>
</protein>
<reference evidence="1 2" key="1">
    <citation type="journal article" date="2024" name="Plant J.">
        <title>Genome sequences and population genomics reveal climatic adaptation and genomic divergence between two closely related sweetgum species.</title>
        <authorList>
            <person name="Xu W.Q."/>
            <person name="Ren C.Q."/>
            <person name="Zhang X.Y."/>
            <person name="Comes H.P."/>
            <person name="Liu X.H."/>
            <person name="Li Y.G."/>
            <person name="Kettle C.J."/>
            <person name="Jalonen R."/>
            <person name="Gaisberger H."/>
            <person name="Ma Y.Z."/>
            <person name="Qiu Y.X."/>
        </authorList>
    </citation>
    <scope>NUCLEOTIDE SEQUENCE [LARGE SCALE GENOMIC DNA]</scope>
    <source>
        <strain evidence="1">Hangzhou</strain>
    </source>
</reference>
<dbReference type="AlphaFoldDB" id="A0AAP0R990"/>
<evidence type="ECO:0000313" key="2">
    <source>
        <dbReference type="Proteomes" id="UP001415857"/>
    </source>
</evidence>
<organism evidence="1 2">
    <name type="scientific">Liquidambar formosana</name>
    <name type="common">Formosan gum</name>
    <dbReference type="NCBI Taxonomy" id="63359"/>
    <lineage>
        <taxon>Eukaryota</taxon>
        <taxon>Viridiplantae</taxon>
        <taxon>Streptophyta</taxon>
        <taxon>Embryophyta</taxon>
        <taxon>Tracheophyta</taxon>
        <taxon>Spermatophyta</taxon>
        <taxon>Magnoliopsida</taxon>
        <taxon>eudicotyledons</taxon>
        <taxon>Gunneridae</taxon>
        <taxon>Pentapetalae</taxon>
        <taxon>Saxifragales</taxon>
        <taxon>Altingiaceae</taxon>
        <taxon>Liquidambar</taxon>
    </lineage>
</organism>
<proteinExistence type="predicted"/>
<gene>
    <name evidence="1" type="ORF">L1049_002271</name>
</gene>
<keyword evidence="2" id="KW-1185">Reference proteome</keyword>
<comment type="caution">
    <text evidence="1">The sequence shown here is derived from an EMBL/GenBank/DDBJ whole genome shotgun (WGS) entry which is preliminary data.</text>
</comment>
<dbReference type="EMBL" id="JBBPBK010000013">
    <property type="protein sequence ID" value="KAK9271906.1"/>
    <property type="molecule type" value="Genomic_DNA"/>
</dbReference>
<name>A0AAP0R990_LIQFO</name>
<dbReference type="Proteomes" id="UP001415857">
    <property type="component" value="Unassembled WGS sequence"/>
</dbReference>
<sequence>MTILIEQPEIGLQVEDNSRRSLLNPMSCTLVVAVTGARALTGGFERVLMKTEAKQQWDAISYGSSHIHHPTSLYRGPPLLPLRSIWQCHAIGNPNKMPPDMVLGYAPQLRVLALSSSVDQQHGSNPAIIVQVF</sequence>
<accession>A0AAP0R990</accession>